<dbReference type="OrthoDB" id="9970640at2"/>
<feature type="compositionally biased region" description="Acidic residues" evidence="1">
    <location>
        <begin position="38"/>
        <end position="53"/>
    </location>
</feature>
<organism evidence="2 3">
    <name type="scientific">Ruminococcus flavefaciens</name>
    <dbReference type="NCBI Taxonomy" id="1265"/>
    <lineage>
        <taxon>Bacteria</taxon>
        <taxon>Bacillati</taxon>
        <taxon>Bacillota</taxon>
        <taxon>Clostridia</taxon>
        <taxon>Eubacteriales</taxon>
        <taxon>Oscillospiraceae</taxon>
        <taxon>Ruminococcus</taxon>
    </lineage>
</organism>
<dbReference type="EMBL" id="QGDI01000007">
    <property type="protein sequence ID" value="PWJ12343.1"/>
    <property type="molecule type" value="Genomic_DNA"/>
</dbReference>
<sequence length="94" mass="10150">MNRVKAALIAALLSGTVCLCGCDLLRDKEVLDTADPFQTEEEAEAPDETDADDQQGLAIKGFRDMIADKYGEADNSGENSDGTLDYDSPDLFTE</sequence>
<dbReference type="AlphaFoldDB" id="A0A315XYG7"/>
<proteinExistence type="predicted"/>
<feature type="region of interest" description="Disordered" evidence="1">
    <location>
        <begin position="70"/>
        <end position="94"/>
    </location>
</feature>
<reference evidence="2 3" key="1">
    <citation type="submission" date="2018-05" db="EMBL/GenBank/DDBJ databases">
        <title>The Hungate 1000. A catalogue of reference genomes from the rumen microbiome.</title>
        <authorList>
            <person name="Kelly W."/>
        </authorList>
    </citation>
    <scope>NUCLEOTIDE SEQUENCE [LARGE SCALE GENOMIC DNA]</scope>
    <source>
        <strain evidence="2 3">SAb67</strain>
    </source>
</reference>
<evidence type="ECO:0000256" key="1">
    <source>
        <dbReference type="SAM" id="MobiDB-lite"/>
    </source>
</evidence>
<evidence type="ECO:0000313" key="2">
    <source>
        <dbReference type="EMBL" id="PWJ12343.1"/>
    </source>
</evidence>
<comment type="caution">
    <text evidence="2">The sequence shown here is derived from an EMBL/GenBank/DDBJ whole genome shotgun (WGS) entry which is preliminary data.</text>
</comment>
<dbReference type="RefSeq" id="WP_109726795.1">
    <property type="nucleotide sequence ID" value="NZ_QGDI01000007.1"/>
</dbReference>
<protein>
    <submittedName>
        <fullName evidence="2">Uncharacterized protein</fullName>
    </submittedName>
</protein>
<dbReference type="Proteomes" id="UP000245720">
    <property type="component" value="Unassembled WGS sequence"/>
</dbReference>
<feature type="region of interest" description="Disordered" evidence="1">
    <location>
        <begin position="33"/>
        <end position="57"/>
    </location>
</feature>
<accession>A0A315XYG7</accession>
<name>A0A315XYG7_RUMFL</name>
<gene>
    <name evidence="2" type="ORF">IE37_02034</name>
</gene>
<evidence type="ECO:0000313" key="3">
    <source>
        <dbReference type="Proteomes" id="UP000245720"/>
    </source>
</evidence>